<dbReference type="EMBL" id="KV454543">
    <property type="protein sequence ID" value="ODV65802.1"/>
    <property type="molecule type" value="Genomic_DNA"/>
</dbReference>
<dbReference type="Proteomes" id="UP000095085">
    <property type="component" value="Unassembled WGS sequence"/>
</dbReference>
<dbReference type="InterPro" id="IPR050275">
    <property type="entry name" value="PGM_Phosphatase"/>
</dbReference>
<protein>
    <submittedName>
        <fullName evidence="1">Phosphoglycerate mutase-like protein</fullName>
    </submittedName>
</protein>
<dbReference type="PANTHER" id="PTHR48100">
    <property type="entry name" value="BROAD-SPECIFICITY PHOSPHATASE YOR283W-RELATED"/>
    <property type="match status" value="1"/>
</dbReference>
<accession>A0A1E4REX3</accession>
<organism evidence="1 2">
    <name type="scientific">Hyphopichia burtonii NRRL Y-1933</name>
    <dbReference type="NCBI Taxonomy" id="984485"/>
    <lineage>
        <taxon>Eukaryota</taxon>
        <taxon>Fungi</taxon>
        <taxon>Dikarya</taxon>
        <taxon>Ascomycota</taxon>
        <taxon>Saccharomycotina</taxon>
        <taxon>Pichiomycetes</taxon>
        <taxon>Debaryomycetaceae</taxon>
        <taxon>Hyphopichia</taxon>
    </lineage>
</organism>
<dbReference type="GO" id="GO:0016791">
    <property type="term" value="F:phosphatase activity"/>
    <property type="evidence" value="ECO:0007669"/>
    <property type="project" value="TreeGrafter"/>
</dbReference>
<evidence type="ECO:0000313" key="1">
    <source>
        <dbReference type="EMBL" id="ODV65802.1"/>
    </source>
</evidence>
<dbReference type="OrthoDB" id="496981at2759"/>
<dbReference type="SMART" id="SM00855">
    <property type="entry name" value="PGAM"/>
    <property type="match status" value="1"/>
</dbReference>
<dbReference type="Gene3D" id="3.40.50.1240">
    <property type="entry name" value="Phosphoglycerate mutase-like"/>
    <property type="match status" value="1"/>
</dbReference>
<dbReference type="PANTHER" id="PTHR48100:SF1">
    <property type="entry name" value="HISTIDINE PHOSPHATASE FAMILY PROTEIN-RELATED"/>
    <property type="match status" value="1"/>
</dbReference>
<dbReference type="RefSeq" id="XP_020074869.1">
    <property type="nucleotide sequence ID" value="XM_020218893.1"/>
</dbReference>
<dbReference type="SUPFAM" id="SSF53254">
    <property type="entry name" value="Phosphoglycerate mutase-like"/>
    <property type="match status" value="1"/>
</dbReference>
<reference evidence="2" key="1">
    <citation type="submission" date="2016-05" db="EMBL/GenBank/DDBJ databases">
        <title>Comparative genomics of biotechnologically important yeasts.</title>
        <authorList>
            <consortium name="DOE Joint Genome Institute"/>
            <person name="Riley R."/>
            <person name="Haridas S."/>
            <person name="Wolfe K.H."/>
            <person name="Lopes M.R."/>
            <person name="Hittinger C.T."/>
            <person name="Goker M."/>
            <person name="Salamov A."/>
            <person name="Wisecaver J."/>
            <person name="Long T.M."/>
            <person name="Aerts A.L."/>
            <person name="Barry K."/>
            <person name="Choi C."/>
            <person name="Clum A."/>
            <person name="Coughlan A.Y."/>
            <person name="Deshpande S."/>
            <person name="Douglass A.P."/>
            <person name="Hanson S.J."/>
            <person name="Klenk H.-P."/>
            <person name="Labutti K."/>
            <person name="Lapidus A."/>
            <person name="Lindquist E."/>
            <person name="Lipzen A."/>
            <person name="Meier-Kolthoff J.P."/>
            <person name="Ohm R.A."/>
            <person name="Otillar R.P."/>
            <person name="Pangilinan J."/>
            <person name="Peng Y."/>
            <person name="Rokas A."/>
            <person name="Rosa C.A."/>
            <person name="Scheuner C."/>
            <person name="Sibirny A.A."/>
            <person name="Slot J.C."/>
            <person name="Stielow J.B."/>
            <person name="Sun H."/>
            <person name="Kurtzman C.P."/>
            <person name="Blackwell M."/>
            <person name="Grigoriev I.V."/>
            <person name="Jeffries T.W."/>
        </authorList>
    </citation>
    <scope>NUCLEOTIDE SEQUENCE [LARGE SCALE GENOMIC DNA]</scope>
    <source>
        <strain evidence="2">NRRL Y-1933</strain>
    </source>
</reference>
<keyword evidence="2" id="KW-1185">Reference proteome</keyword>
<name>A0A1E4REX3_9ASCO</name>
<gene>
    <name evidence="1" type="ORF">HYPBUDRAFT_112260</name>
</gene>
<evidence type="ECO:0000313" key="2">
    <source>
        <dbReference type="Proteomes" id="UP000095085"/>
    </source>
</evidence>
<dbReference type="InterPro" id="IPR013078">
    <property type="entry name" value="His_Pase_superF_clade-1"/>
</dbReference>
<dbReference type="InterPro" id="IPR029033">
    <property type="entry name" value="His_PPase_superfam"/>
</dbReference>
<dbReference type="GO" id="GO:0005737">
    <property type="term" value="C:cytoplasm"/>
    <property type="evidence" value="ECO:0007669"/>
    <property type="project" value="TreeGrafter"/>
</dbReference>
<sequence length="357" mass="41124">MSRNLKGRLKYSIFSFLQSIFEFQGRNSSKMSLLIPTQQDYADARGGSERIPLYHQKIEELSQERDLESKLKYPWKFESVPGVFKQSDLDTDDLIFNYAESDFGITKPWSELVNQLNELNNQAQDNEIYKLLFLARHGQGNHNVVVERYGSAEWRRKWHALENDGDLVYGPDPVLTELGENQAKENNQAWKEQLSKGAPVPSRFIVSPLQRSCNTLLITWNDIFPKGAQPLIVENVREIIGFHICNKRSTKTKILERFGKYGYITEPGFEENDNLYVDDRQETADEQCLRTNGFLQKLFNEYWDEEHHKSNSVEDQVISITSHGGTIKTFLSVIGHRAYTIPTGGMIPVVVKGIRQE</sequence>
<dbReference type="GeneID" id="30993443"/>
<dbReference type="AlphaFoldDB" id="A0A1E4REX3"/>
<proteinExistence type="predicted"/>
<dbReference type="CDD" id="cd07067">
    <property type="entry name" value="HP_PGM_like"/>
    <property type="match status" value="1"/>
</dbReference>